<dbReference type="EMBL" id="JAUEPO010000003">
    <property type="protein sequence ID" value="KAK3327066.1"/>
    <property type="molecule type" value="Genomic_DNA"/>
</dbReference>
<feature type="region of interest" description="Disordered" evidence="5">
    <location>
        <begin position="480"/>
        <end position="584"/>
    </location>
</feature>
<feature type="compositionally biased region" description="Polar residues" evidence="5">
    <location>
        <begin position="115"/>
        <end position="130"/>
    </location>
</feature>
<dbReference type="InterPro" id="IPR004181">
    <property type="entry name" value="Znf_MIZ"/>
</dbReference>
<sequence length="1195" mass="131462">MPAQTPSGDGVASSNATVNTFLKTRQPSWMTGTKNTTARSIAPRQGVTQALQPQPVPSVLPSPAPSDEPSPAMSNPHDSPNAHPASLPEAQTTASSGPAAASPFPISDSRFVYDLTSSPTAASQEPPTTGGSNGAFAPAPVPQPQSPFLSNPQFRHHSSNGTTTASPTFHPVRSTASTTPNPNPRPVGAAAQGQVAVQTNHNPGSDTGQLSNAPNGGAPAAKRRRTDAITSSGQAPVILKYSSFIPKIDQHIQACGGEQGFTNEIERPRMQLLREACIREDDFFLALHQIYCLWSQNPAQIYQLLLRHQPAPIIDGAFAIIETVLKRNQDVSPGHLTFFANFPDSLHQLLHQAPTYPYESAINRVARFLSKLPRNFNNLTQLSLNRRYPYLVDELLDRLACYSPVLQMIFFTASRRRLGVPDGPLGSQIEHAFREDQKNHRSETTGIQVLTPYSHPQEIERRNAPLIKFYKAIIAKATSQPQSTHSPVPVHVSSPSTAQVSNFPTMPSPNSQYRPQPLSFGRQVPQNTPIYQPASASYSPTSPIPPALAAPSSQAQQQPQTAASPTGSAQYTQRQGLNPPVPMQYVLQSSMPGYQPFEYGPAQPAVAGQQPQQRMSIVAHSQWAQQQPEQQQQQQQQQQHQQHPSLERQVQQLQQIQQVQQHQGQHPQHRAQQPSHLTPRQLQQQMQMHLQVPHPELTQQMQQWNPNMGAGNISPQGGHLAAPQIQRPMIPTQQQVAQSGVGFPSLSFPPMGNGSPAGPINMGPSRARQANPTTRQIEQNVYQRHMAGRAKDPLLPVKGYSIPRPEWPYDPMDKKAIMMSLHQAAARSPKRAVQDPSERFYQAVKALPVAPTLVVPKSMLQTFSFQVTSEQFNQASMARRRNGDLLPSVEHMNGSLRWRLRCCAAPKANETFTEEQWATADMSWPPTIFAQFNGLALSIRRKTHNGKDLPAELTDSIIVGNNTLTISIPDLRRENDARRFLAVEIVETLSHTDIIDLVWAKGVLPESDTLQTIKKRLDGPVDDDDISVETPHMSINLADPFSSVIFKVPARGAKCTHMECFDLENWLDTRPSKLGSNCPHGQVECDCPTRAEPSNPDKWRCPICMKDARPYSLVIDGFLLKVREQLEEENKLHAKSMLVKADGTWSAILESDDDVGSDDDEFPPITRIGKPAAGVPTTPSVAAGRRPEVEVIELD</sequence>
<evidence type="ECO:0000313" key="8">
    <source>
        <dbReference type="Proteomes" id="UP001286456"/>
    </source>
</evidence>
<reference evidence="7" key="1">
    <citation type="journal article" date="2023" name="Mol. Phylogenet. Evol.">
        <title>Genome-scale phylogeny and comparative genomics of the fungal order Sordariales.</title>
        <authorList>
            <person name="Hensen N."/>
            <person name="Bonometti L."/>
            <person name="Westerberg I."/>
            <person name="Brannstrom I.O."/>
            <person name="Guillou S."/>
            <person name="Cros-Aarteil S."/>
            <person name="Calhoun S."/>
            <person name="Haridas S."/>
            <person name="Kuo A."/>
            <person name="Mondo S."/>
            <person name="Pangilinan J."/>
            <person name="Riley R."/>
            <person name="LaButti K."/>
            <person name="Andreopoulos B."/>
            <person name="Lipzen A."/>
            <person name="Chen C."/>
            <person name="Yan M."/>
            <person name="Daum C."/>
            <person name="Ng V."/>
            <person name="Clum A."/>
            <person name="Steindorff A."/>
            <person name="Ohm R.A."/>
            <person name="Martin F."/>
            <person name="Silar P."/>
            <person name="Natvig D.O."/>
            <person name="Lalanne C."/>
            <person name="Gautier V."/>
            <person name="Ament-Velasquez S.L."/>
            <person name="Kruys A."/>
            <person name="Hutchinson M.I."/>
            <person name="Powell A.J."/>
            <person name="Barry K."/>
            <person name="Miller A.N."/>
            <person name="Grigoriev I.V."/>
            <person name="Debuchy R."/>
            <person name="Gladieux P."/>
            <person name="Hiltunen Thoren M."/>
            <person name="Johannesson H."/>
        </authorList>
    </citation>
    <scope>NUCLEOTIDE SEQUENCE</scope>
    <source>
        <strain evidence="7">SMH4131-1</strain>
    </source>
</reference>
<evidence type="ECO:0000259" key="6">
    <source>
        <dbReference type="PROSITE" id="PS51044"/>
    </source>
</evidence>
<evidence type="ECO:0000256" key="5">
    <source>
        <dbReference type="SAM" id="MobiDB-lite"/>
    </source>
</evidence>
<feature type="compositionally biased region" description="Low complexity" evidence="5">
    <location>
        <begin position="549"/>
        <end position="566"/>
    </location>
</feature>
<evidence type="ECO:0000256" key="1">
    <source>
        <dbReference type="ARBA" id="ARBA00022723"/>
    </source>
</evidence>
<feature type="compositionally biased region" description="Polar residues" evidence="5">
    <location>
        <begin position="1"/>
        <end position="39"/>
    </location>
</feature>
<evidence type="ECO:0000256" key="4">
    <source>
        <dbReference type="PROSITE-ProRule" id="PRU00452"/>
    </source>
</evidence>
<dbReference type="PROSITE" id="PS51044">
    <property type="entry name" value="ZF_SP_RING"/>
    <property type="match status" value="1"/>
</dbReference>
<dbReference type="PANTHER" id="PTHR10782:SF4">
    <property type="entry name" value="TONALLI, ISOFORM E"/>
    <property type="match status" value="1"/>
</dbReference>
<dbReference type="PANTHER" id="PTHR10782">
    <property type="entry name" value="ZINC FINGER MIZ DOMAIN-CONTAINING PROTEIN"/>
    <property type="match status" value="1"/>
</dbReference>
<dbReference type="Gene3D" id="3.30.40.10">
    <property type="entry name" value="Zinc/RING finger domain, C3HC4 (zinc finger)"/>
    <property type="match status" value="1"/>
</dbReference>
<feature type="domain" description="SP-RING-type" evidence="6">
    <location>
        <begin position="1022"/>
        <end position="1128"/>
    </location>
</feature>
<evidence type="ECO:0000256" key="2">
    <source>
        <dbReference type="ARBA" id="ARBA00022771"/>
    </source>
</evidence>
<feature type="compositionally biased region" description="Polar residues" evidence="5">
    <location>
        <begin position="524"/>
        <end position="538"/>
    </location>
</feature>
<dbReference type="Proteomes" id="UP001286456">
    <property type="component" value="Unassembled WGS sequence"/>
</dbReference>
<reference evidence="7" key="2">
    <citation type="submission" date="2023-06" db="EMBL/GenBank/DDBJ databases">
        <authorList>
            <consortium name="Lawrence Berkeley National Laboratory"/>
            <person name="Haridas S."/>
            <person name="Hensen N."/>
            <person name="Bonometti L."/>
            <person name="Westerberg I."/>
            <person name="Brannstrom I.O."/>
            <person name="Guillou S."/>
            <person name="Cros-Aarteil S."/>
            <person name="Calhoun S."/>
            <person name="Kuo A."/>
            <person name="Mondo S."/>
            <person name="Pangilinan J."/>
            <person name="Riley R."/>
            <person name="Labutti K."/>
            <person name="Andreopoulos B."/>
            <person name="Lipzen A."/>
            <person name="Chen C."/>
            <person name="Yanf M."/>
            <person name="Daum C."/>
            <person name="Ng V."/>
            <person name="Clum A."/>
            <person name="Steindorff A."/>
            <person name="Ohm R."/>
            <person name="Martin F."/>
            <person name="Silar P."/>
            <person name="Natvig D."/>
            <person name="Lalanne C."/>
            <person name="Gautier V."/>
            <person name="Ament-Velasquez S.L."/>
            <person name="Kruys A."/>
            <person name="Hutchinson M.I."/>
            <person name="Powell A.J."/>
            <person name="Barry K."/>
            <person name="Miller A.N."/>
            <person name="Grigoriev I.V."/>
            <person name="Debuchy R."/>
            <person name="Gladieux P."/>
            <person name="Thoren M.H."/>
            <person name="Johannesson H."/>
        </authorList>
    </citation>
    <scope>NUCLEOTIDE SEQUENCE</scope>
    <source>
        <strain evidence="7">SMH4131-1</strain>
    </source>
</reference>
<feature type="compositionally biased region" description="Polar residues" evidence="5">
    <location>
        <begin position="498"/>
        <end position="514"/>
    </location>
</feature>
<feature type="region of interest" description="Disordered" evidence="5">
    <location>
        <begin position="1"/>
        <end position="229"/>
    </location>
</feature>
<accession>A0AAE0IMG2</accession>
<feature type="compositionally biased region" description="Polar residues" evidence="5">
    <location>
        <begin position="146"/>
        <end position="167"/>
    </location>
</feature>
<evidence type="ECO:0000256" key="3">
    <source>
        <dbReference type="ARBA" id="ARBA00022833"/>
    </source>
</evidence>
<feature type="compositionally biased region" description="Low complexity" evidence="5">
    <location>
        <begin position="483"/>
        <end position="497"/>
    </location>
</feature>
<gene>
    <name evidence="7" type="ORF">B0T19DRAFT_151515</name>
</gene>
<feature type="compositionally biased region" description="Low complexity" evidence="5">
    <location>
        <begin position="602"/>
        <end position="613"/>
    </location>
</feature>
<comment type="caution">
    <text evidence="7">The sequence shown here is derived from an EMBL/GenBank/DDBJ whole genome shotgun (WGS) entry which is preliminary data.</text>
</comment>
<feature type="compositionally biased region" description="Polar residues" evidence="5">
    <location>
        <begin position="567"/>
        <end position="576"/>
    </location>
</feature>
<feature type="region of interest" description="Disordered" evidence="5">
    <location>
        <begin position="602"/>
        <end position="682"/>
    </location>
</feature>
<dbReference type="AlphaFoldDB" id="A0AAE0IMG2"/>
<evidence type="ECO:0000313" key="7">
    <source>
        <dbReference type="EMBL" id="KAK3327066.1"/>
    </source>
</evidence>
<name>A0AAE0IMG2_9PEZI</name>
<feature type="compositionally biased region" description="Low complexity" evidence="5">
    <location>
        <begin position="625"/>
        <end position="673"/>
    </location>
</feature>
<dbReference type="InterPro" id="IPR013083">
    <property type="entry name" value="Znf_RING/FYVE/PHD"/>
</dbReference>
<feature type="region of interest" description="Disordered" evidence="5">
    <location>
        <begin position="1152"/>
        <end position="1181"/>
    </location>
</feature>
<feature type="compositionally biased region" description="Pro residues" evidence="5">
    <location>
        <begin position="54"/>
        <end position="68"/>
    </location>
</feature>
<dbReference type="GO" id="GO:0061665">
    <property type="term" value="F:SUMO ligase activity"/>
    <property type="evidence" value="ECO:0007669"/>
    <property type="project" value="TreeGrafter"/>
</dbReference>
<keyword evidence="3" id="KW-0862">Zinc</keyword>
<protein>
    <recommendedName>
        <fullName evidence="6">SP-RING-type domain-containing protein</fullName>
    </recommendedName>
</protein>
<proteinExistence type="predicted"/>
<organism evidence="7 8">
    <name type="scientific">Cercophora scortea</name>
    <dbReference type="NCBI Taxonomy" id="314031"/>
    <lineage>
        <taxon>Eukaryota</taxon>
        <taxon>Fungi</taxon>
        <taxon>Dikarya</taxon>
        <taxon>Ascomycota</taxon>
        <taxon>Pezizomycotina</taxon>
        <taxon>Sordariomycetes</taxon>
        <taxon>Sordariomycetidae</taxon>
        <taxon>Sordariales</taxon>
        <taxon>Lasiosphaeriaceae</taxon>
        <taxon>Cercophora</taxon>
    </lineage>
</organism>
<feature type="compositionally biased region" description="Acidic residues" evidence="5">
    <location>
        <begin position="1152"/>
        <end position="1162"/>
    </location>
</feature>
<dbReference type="GO" id="GO:0016925">
    <property type="term" value="P:protein sumoylation"/>
    <property type="evidence" value="ECO:0007669"/>
    <property type="project" value="TreeGrafter"/>
</dbReference>
<keyword evidence="2 4" id="KW-0863">Zinc-finger</keyword>
<feature type="compositionally biased region" description="Low complexity" evidence="5">
    <location>
        <begin position="94"/>
        <end position="107"/>
    </location>
</feature>
<feature type="compositionally biased region" description="Low complexity" evidence="5">
    <location>
        <begin position="187"/>
        <end position="198"/>
    </location>
</feature>
<keyword evidence="8" id="KW-1185">Reference proteome</keyword>
<keyword evidence="1" id="KW-0479">Metal-binding</keyword>
<dbReference type="GO" id="GO:0000785">
    <property type="term" value="C:chromatin"/>
    <property type="evidence" value="ECO:0007669"/>
    <property type="project" value="TreeGrafter"/>
</dbReference>
<feature type="compositionally biased region" description="Polar residues" evidence="5">
    <location>
        <begin position="199"/>
        <end position="214"/>
    </location>
</feature>
<dbReference type="GO" id="GO:0008270">
    <property type="term" value="F:zinc ion binding"/>
    <property type="evidence" value="ECO:0007669"/>
    <property type="project" value="UniProtKB-KW"/>
</dbReference>